<evidence type="ECO:0000313" key="1">
    <source>
        <dbReference type="EMBL" id="KAI5664775.1"/>
    </source>
</evidence>
<name>A0ACC0AWX1_CATRO</name>
<organism evidence="1 2">
    <name type="scientific">Catharanthus roseus</name>
    <name type="common">Madagascar periwinkle</name>
    <name type="synonym">Vinca rosea</name>
    <dbReference type="NCBI Taxonomy" id="4058"/>
    <lineage>
        <taxon>Eukaryota</taxon>
        <taxon>Viridiplantae</taxon>
        <taxon>Streptophyta</taxon>
        <taxon>Embryophyta</taxon>
        <taxon>Tracheophyta</taxon>
        <taxon>Spermatophyta</taxon>
        <taxon>Magnoliopsida</taxon>
        <taxon>eudicotyledons</taxon>
        <taxon>Gunneridae</taxon>
        <taxon>Pentapetalae</taxon>
        <taxon>asterids</taxon>
        <taxon>lamiids</taxon>
        <taxon>Gentianales</taxon>
        <taxon>Apocynaceae</taxon>
        <taxon>Rauvolfioideae</taxon>
        <taxon>Vinceae</taxon>
        <taxon>Catharanthinae</taxon>
        <taxon>Catharanthus</taxon>
    </lineage>
</organism>
<gene>
    <name evidence="1" type="ORF">M9H77_24098</name>
</gene>
<dbReference type="EMBL" id="CM044705">
    <property type="protein sequence ID" value="KAI5664775.1"/>
    <property type="molecule type" value="Genomic_DNA"/>
</dbReference>
<keyword evidence="2" id="KW-1185">Reference proteome</keyword>
<evidence type="ECO:0000313" key="2">
    <source>
        <dbReference type="Proteomes" id="UP001060085"/>
    </source>
</evidence>
<proteinExistence type="predicted"/>
<reference evidence="2" key="1">
    <citation type="journal article" date="2023" name="Nat. Plants">
        <title>Single-cell RNA sequencing provides a high-resolution roadmap for understanding the multicellular compartmentation of specialized metabolism.</title>
        <authorList>
            <person name="Sun S."/>
            <person name="Shen X."/>
            <person name="Li Y."/>
            <person name="Li Y."/>
            <person name="Wang S."/>
            <person name="Li R."/>
            <person name="Zhang H."/>
            <person name="Shen G."/>
            <person name="Guo B."/>
            <person name="Wei J."/>
            <person name="Xu J."/>
            <person name="St-Pierre B."/>
            <person name="Chen S."/>
            <person name="Sun C."/>
        </authorList>
    </citation>
    <scope>NUCLEOTIDE SEQUENCE [LARGE SCALE GENOMIC DNA]</scope>
</reference>
<protein>
    <submittedName>
        <fullName evidence="1">Uncharacterized protein</fullName>
    </submittedName>
</protein>
<accession>A0ACC0AWX1</accession>
<comment type="caution">
    <text evidence="1">The sequence shown here is derived from an EMBL/GenBank/DDBJ whole genome shotgun (WGS) entry which is preliminary data.</text>
</comment>
<dbReference type="Proteomes" id="UP001060085">
    <property type="component" value="Linkage Group LG05"/>
</dbReference>
<sequence>MALTLKDADLEYDRQIMAIAKNLATGTKGGTGKEEEEEEDELFEIDFEAVNKMATQPTYCWDWEISSSYVTSNTSTTLLANCLLPISDVSSAVPTTTTVAKANRDIHSFSWPTNSLFVAGFPSFGVSSLRYKETKA</sequence>